<keyword evidence="2 8" id="KW-0732">Signal</keyword>
<evidence type="ECO:0000313" key="9">
    <source>
        <dbReference type="EMBL" id="MBD2865229.1"/>
    </source>
</evidence>
<reference evidence="9" key="1">
    <citation type="submission" date="2020-09" db="EMBL/GenBank/DDBJ databases">
        <title>A novel bacterium of genus Paenibacillus, isolated from South China Sea.</title>
        <authorList>
            <person name="Huang H."/>
            <person name="Mo K."/>
            <person name="Hu Y."/>
        </authorList>
    </citation>
    <scope>NUCLEOTIDE SEQUENCE</scope>
    <source>
        <strain evidence="9">IB182363</strain>
    </source>
</reference>
<evidence type="ECO:0000256" key="8">
    <source>
        <dbReference type="SAM" id="SignalP"/>
    </source>
</evidence>
<dbReference type="InterPro" id="IPR050490">
    <property type="entry name" value="Bact_solute-bd_prot1"/>
</dbReference>
<keyword evidence="3" id="KW-0472">Membrane</keyword>
<keyword evidence="6" id="KW-0175">Coiled coil</keyword>
<evidence type="ECO:0000256" key="4">
    <source>
        <dbReference type="ARBA" id="ARBA00023139"/>
    </source>
</evidence>
<evidence type="ECO:0000256" key="6">
    <source>
        <dbReference type="SAM" id="Coils"/>
    </source>
</evidence>
<feature type="chain" id="PRO_5038447928" evidence="8">
    <location>
        <begin position="21"/>
        <end position="446"/>
    </location>
</feature>
<evidence type="ECO:0000256" key="2">
    <source>
        <dbReference type="ARBA" id="ARBA00022729"/>
    </source>
</evidence>
<comment type="caution">
    <text evidence="9">The sequence shown here is derived from an EMBL/GenBank/DDBJ whole genome shotgun (WGS) entry which is preliminary data.</text>
</comment>
<proteinExistence type="predicted"/>
<feature type="signal peptide" evidence="8">
    <location>
        <begin position="1"/>
        <end position="20"/>
    </location>
</feature>
<sequence length="446" mass="48672">MNQRRISLMVVTALTASALAACGGAGGSQGGQAAGPEAKDNPPAASKPVNTGPREITMYTAGGTIDEKAFDSMYGDAIRKKFPDVTVKFIPNTKGSTLPDLIAAGTTIDIIFDSIGYAESFRNYGIHMDMTPYIKASGLDLNQFEQTAIEFQRKIGNGQIHSLPVWTASAGLFYNKDLFDKFGVGYPKDNMTWSEILEIAKKLTRKDGDIQYVGYVTAAGSQANTNQLGLKYVDSKTGKAQIDNEDWTKFMQSIVPFFQISGMTWTAENTTVAAMRAMFEKDRTAAMYTNYSGGTPPADMNWDVVKVPSYEQAPGVGPQSYPAYLSMTTLSKNKELAFNVIHYLVSKEYQLQNTKAGRATVLNDKEIIKTYGESMAKFKGKNITAMFPEKRAPIGDYTAADTAAASQFSSAFTKIILNQKDINTALREANEAANKAIEEIKQKNAK</sequence>
<evidence type="ECO:0000256" key="7">
    <source>
        <dbReference type="SAM" id="MobiDB-lite"/>
    </source>
</evidence>
<evidence type="ECO:0000313" key="10">
    <source>
        <dbReference type="Proteomes" id="UP000639396"/>
    </source>
</evidence>
<accession>A0A927CBY3</accession>
<organism evidence="9 10">
    <name type="scientific">Paenibacillus oceani</name>
    <dbReference type="NCBI Taxonomy" id="2772510"/>
    <lineage>
        <taxon>Bacteria</taxon>
        <taxon>Bacillati</taxon>
        <taxon>Bacillota</taxon>
        <taxon>Bacilli</taxon>
        <taxon>Bacillales</taxon>
        <taxon>Paenibacillaceae</taxon>
        <taxon>Paenibacillus</taxon>
    </lineage>
</organism>
<dbReference type="RefSeq" id="WP_190930854.1">
    <property type="nucleotide sequence ID" value="NZ_JACXJA010000039.1"/>
</dbReference>
<feature type="coiled-coil region" evidence="6">
    <location>
        <begin position="419"/>
        <end position="446"/>
    </location>
</feature>
<dbReference type="EMBL" id="JACXJA010000039">
    <property type="protein sequence ID" value="MBD2865229.1"/>
    <property type="molecule type" value="Genomic_DNA"/>
</dbReference>
<dbReference type="Proteomes" id="UP000639396">
    <property type="component" value="Unassembled WGS sequence"/>
</dbReference>
<dbReference type="Gene3D" id="3.40.190.10">
    <property type="entry name" value="Periplasmic binding protein-like II"/>
    <property type="match status" value="1"/>
</dbReference>
<feature type="region of interest" description="Disordered" evidence="7">
    <location>
        <begin position="26"/>
        <end position="53"/>
    </location>
</feature>
<evidence type="ECO:0000256" key="1">
    <source>
        <dbReference type="ARBA" id="ARBA00022475"/>
    </source>
</evidence>
<evidence type="ECO:0000256" key="3">
    <source>
        <dbReference type="ARBA" id="ARBA00023136"/>
    </source>
</evidence>
<gene>
    <name evidence="9" type="ORF">IDH45_24925</name>
</gene>
<keyword evidence="4" id="KW-0564">Palmitate</keyword>
<dbReference type="Pfam" id="PF01547">
    <property type="entry name" value="SBP_bac_1"/>
    <property type="match status" value="1"/>
</dbReference>
<dbReference type="PANTHER" id="PTHR43649">
    <property type="entry name" value="ARABINOSE-BINDING PROTEIN-RELATED"/>
    <property type="match status" value="1"/>
</dbReference>
<keyword evidence="10" id="KW-1185">Reference proteome</keyword>
<keyword evidence="1" id="KW-1003">Cell membrane</keyword>
<dbReference type="SUPFAM" id="SSF53850">
    <property type="entry name" value="Periplasmic binding protein-like II"/>
    <property type="match status" value="1"/>
</dbReference>
<evidence type="ECO:0000256" key="5">
    <source>
        <dbReference type="ARBA" id="ARBA00023288"/>
    </source>
</evidence>
<protein>
    <submittedName>
        <fullName evidence="9">Extracellular solute-binding protein</fullName>
    </submittedName>
</protein>
<dbReference type="InterPro" id="IPR006059">
    <property type="entry name" value="SBP"/>
</dbReference>
<keyword evidence="5" id="KW-0449">Lipoprotein</keyword>
<dbReference type="PANTHER" id="PTHR43649:SF33">
    <property type="entry name" value="POLYGALACTURONAN_RHAMNOGALACTURONAN-BINDING PROTEIN YTCQ"/>
    <property type="match status" value="1"/>
</dbReference>
<dbReference type="AlphaFoldDB" id="A0A927CBY3"/>
<name>A0A927CBY3_9BACL</name>
<dbReference type="PROSITE" id="PS51257">
    <property type="entry name" value="PROKAR_LIPOPROTEIN"/>
    <property type="match status" value="1"/>
</dbReference>